<dbReference type="Proteomes" id="UP000295184">
    <property type="component" value="Unassembled WGS sequence"/>
</dbReference>
<protein>
    <submittedName>
        <fullName evidence="2">Uncharacterized protein DUF1837</fullName>
    </submittedName>
</protein>
<evidence type="ECO:0000313" key="3">
    <source>
        <dbReference type="Proteomes" id="UP000295184"/>
    </source>
</evidence>
<accession>A0A4R1QS90</accession>
<proteinExistence type="predicted"/>
<dbReference type="AlphaFoldDB" id="A0A4R1QS90"/>
<dbReference type="EMBL" id="SLUM01000017">
    <property type="protein sequence ID" value="TCL55295.1"/>
    <property type="molecule type" value="Genomic_DNA"/>
</dbReference>
<dbReference type="RefSeq" id="WP_058963767.1">
    <property type="nucleotide sequence ID" value="NZ_CABKVM010000015.1"/>
</dbReference>
<name>A0A4R1QS90_9FIRM</name>
<reference evidence="2 3" key="1">
    <citation type="submission" date="2019-03" db="EMBL/GenBank/DDBJ databases">
        <title>Genomic Encyclopedia of Type Strains, Phase IV (KMG-IV): sequencing the most valuable type-strain genomes for metagenomic binning, comparative biology and taxonomic classification.</title>
        <authorList>
            <person name="Goeker M."/>
        </authorList>
    </citation>
    <scope>NUCLEOTIDE SEQUENCE [LARGE SCALE GENOMIC DNA]</scope>
    <source>
        <strain evidence="2 3">DSM 100451</strain>
    </source>
</reference>
<dbReference type="InterPro" id="IPR014976">
    <property type="entry name" value="AbpA_HamA_C"/>
</dbReference>
<dbReference type="Pfam" id="PF08878">
    <property type="entry name" value="HamA"/>
    <property type="match status" value="1"/>
</dbReference>
<sequence length="269" mass="30840">MDRPQYVNWIVREDGVVFEDQQPLNCYRLSYVIDDAILDDWALHIRKHYVPDGELEEDAALNKLTVEEYLRQYVIPQKGEPFGPTARSNDISEILFADLFEFILNYEVPRCKQHNRSGKNESEHGTDIIAYRFFAEGKAPHKNDELVAIEVKALLSSNEADKVIKDAVTDSKKDEDRVSHTLNYYRKKLRFMGKSAEAADVARFQQKTEYPYRTSFVGAAISSLPAVEKKVIVGIKGADLELKTDQSVFYVHGADLMSLTHQVFERCIK</sequence>
<dbReference type="STRING" id="1650663.GCA_001486665_01308"/>
<gene>
    <name evidence="2" type="ORF">EDD77_11724</name>
</gene>
<feature type="domain" description="Anti-bacteriophage protein A/HamA C-terminal" evidence="1">
    <location>
        <begin position="6"/>
        <end position="267"/>
    </location>
</feature>
<dbReference type="OrthoDB" id="268197at2"/>
<evidence type="ECO:0000313" key="2">
    <source>
        <dbReference type="EMBL" id="TCL55295.1"/>
    </source>
</evidence>
<organism evidence="2 3">
    <name type="scientific">Allofournierella massiliensis</name>
    <dbReference type="NCBI Taxonomy" id="1650663"/>
    <lineage>
        <taxon>Bacteria</taxon>
        <taxon>Bacillati</taxon>
        <taxon>Bacillota</taxon>
        <taxon>Clostridia</taxon>
        <taxon>Eubacteriales</taxon>
        <taxon>Oscillospiraceae</taxon>
        <taxon>Allofournierella</taxon>
    </lineage>
</organism>
<comment type="caution">
    <text evidence="2">The sequence shown here is derived from an EMBL/GenBank/DDBJ whole genome shotgun (WGS) entry which is preliminary data.</text>
</comment>
<evidence type="ECO:0000259" key="1">
    <source>
        <dbReference type="Pfam" id="PF08878"/>
    </source>
</evidence>